<feature type="domain" description="Nitroreductase" evidence="7">
    <location>
        <begin position="8"/>
        <end position="184"/>
    </location>
</feature>
<keyword evidence="5" id="KW-0521">NADP</keyword>
<dbReference type="CDD" id="cd02149">
    <property type="entry name" value="NfsB-like"/>
    <property type="match status" value="1"/>
</dbReference>
<dbReference type="RefSeq" id="WP_212213392.1">
    <property type="nucleotide sequence ID" value="NZ_JAGUCO010000001.1"/>
</dbReference>
<comment type="cofactor">
    <cofactor evidence="1">
        <name>FMN</name>
        <dbReference type="ChEBI" id="CHEBI:58210"/>
    </cofactor>
</comment>
<evidence type="ECO:0000256" key="4">
    <source>
        <dbReference type="ARBA" id="ARBA00022643"/>
    </source>
</evidence>
<dbReference type="Gene3D" id="3.40.109.10">
    <property type="entry name" value="NADH Oxidase"/>
    <property type="match status" value="1"/>
</dbReference>
<dbReference type="InterPro" id="IPR033878">
    <property type="entry name" value="NfsB-like"/>
</dbReference>
<evidence type="ECO:0000256" key="6">
    <source>
        <dbReference type="ARBA" id="ARBA00023002"/>
    </source>
</evidence>
<gene>
    <name evidence="8" type="ORF">KEM10_03160</name>
</gene>
<comment type="caution">
    <text evidence="8">The sequence shown here is derived from an EMBL/GenBank/DDBJ whole genome shotgun (WGS) entry which is preliminary data.</text>
</comment>
<dbReference type="PANTHER" id="PTHR43673:SF2">
    <property type="entry name" value="NITROREDUCTASE"/>
    <property type="match status" value="1"/>
</dbReference>
<proteinExistence type="inferred from homology"/>
<reference evidence="8 9" key="1">
    <citation type="journal article" date="2015" name="Int. J. Syst. Evol. Microbiol.">
        <title>Carboxylicivirga linearis sp. nov., isolated from a sea cucumber culture pond.</title>
        <authorList>
            <person name="Wang F.Q."/>
            <person name="Zhou Y.X."/>
            <person name="Lin X.Z."/>
            <person name="Chen G.J."/>
            <person name="Du Z.J."/>
        </authorList>
    </citation>
    <scope>NUCLEOTIDE SEQUENCE [LARGE SCALE GENOMIC DNA]</scope>
    <source>
        <strain evidence="8 9">FB218</strain>
    </source>
</reference>
<organism evidence="8 9">
    <name type="scientific">Carboxylicivirga linearis</name>
    <dbReference type="NCBI Taxonomy" id="1628157"/>
    <lineage>
        <taxon>Bacteria</taxon>
        <taxon>Pseudomonadati</taxon>
        <taxon>Bacteroidota</taxon>
        <taxon>Bacteroidia</taxon>
        <taxon>Marinilabiliales</taxon>
        <taxon>Marinilabiliaceae</taxon>
        <taxon>Carboxylicivirga</taxon>
    </lineage>
</organism>
<evidence type="ECO:0000256" key="5">
    <source>
        <dbReference type="ARBA" id="ARBA00022857"/>
    </source>
</evidence>
<dbReference type="PANTHER" id="PTHR43673">
    <property type="entry name" value="NAD(P)H NITROREDUCTASE YDGI-RELATED"/>
    <property type="match status" value="1"/>
</dbReference>
<dbReference type="SUPFAM" id="SSF55469">
    <property type="entry name" value="FMN-dependent nitroreductase-like"/>
    <property type="match status" value="1"/>
</dbReference>
<keyword evidence="3" id="KW-0285">Flavoprotein</keyword>
<dbReference type="InterPro" id="IPR000415">
    <property type="entry name" value="Nitroreductase-like"/>
</dbReference>
<dbReference type="Pfam" id="PF00881">
    <property type="entry name" value="Nitroreductase"/>
    <property type="match status" value="1"/>
</dbReference>
<evidence type="ECO:0000313" key="8">
    <source>
        <dbReference type="EMBL" id="MBS2097261.1"/>
    </source>
</evidence>
<evidence type="ECO:0000313" key="9">
    <source>
        <dbReference type="Proteomes" id="UP000708576"/>
    </source>
</evidence>
<keyword evidence="6" id="KW-0560">Oxidoreductase</keyword>
<sequence length="209" mass="23557">MDIIKQLNWRYATKQFDSSKKLTNDQLNLILEATNLSASSYGLQPYQIIVVENQEIREKLKDAAWGQPQLTDASQIIIFAAKTNLEDKDVDAFIQLVSEVRGVPVDSLVDYSSMMKGSMANLSNDEKTVWAAKQTYIALGQLLTTCALNNIDTCPMEGFNHEEFDNILGLKEKNLTSVVMAAVGFRSETDKYQHLPKVRKPINEMVITY</sequence>
<protein>
    <submittedName>
        <fullName evidence="8">NAD(P)H-dependent oxidoreductase</fullName>
    </submittedName>
</protein>
<evidence type="ECO:0000256" key="1">
    <source>
        <dbReference type="ARBA" id="ARBA00001917"/>
    </source>
</evidence>
<evidence type="ECO:0000259" key="7">
    <source>
        <dbReference type="Pfam" id="PF00881"/>
    </source>
</evidence>
<keyword evidence="4" id="KW-0288">FMN</keyword>
<evidence type="ECO:0000256" key="2">
    <source>
        <dbReference type="ARBA" id="ARBA00007118"/>
    </source>
</evidence>
<comment type="similarity">
    <text evidence="2">Belongs to the nitroreductase family.</text>
</comment>
<accession>A0ABS5JS04</accession>
<name>A0ABS5JS04_9BACT</name>
<keyword evidence="9" id="KW-1185">Reference proteome</keyword>
<dbReference type="InterPro" id="IPR029479">
    <property type="entry name" value="Nitroreductase"/>
</dbReference>
<dbReference type="Proteomes" id="UP000708576">
    <property type="component" value="Unassembled WGS sequence"/>
</dbReference>
<dbReference type="EMBL" id="JAGUCO010000001">
    <property type="protein sequence ID" value="MBS2097261.1"/>
    <property type="molecule type" value="Genomic_DNA"/>
</dbReference>
<evidence type="ECO:0000256" key="3">
    <source>
        <dbReference type="ARBA" id="ARBA00022630"/>
    </source>
</evidence>